<comment type="caution">
    <text evidence="1">The sequence shown here is derived from an EMBL/GenBank/DDBJ whole genome shotgun (WGS) entry which is preliminary data.</text>
</comment>
<dbReference type="Proteomes" id="UP000284168">
    <property type="component" value="Unassembled WGS sequence"/>
</dbReference>
<gene>
    <name evidence="1" type="ORF">BK663_28165</name>
</gene>
<dbReference type="Gene3D" id="3.90.850.10">
    <property type="entry name" value="Fumarylacetoacetase-like, C-terminal domain"/>
    <property type="match status" value="1"/>
</dbReference>
<dbReference type="AlphaFoldDB" id="A0A423I7Q7"/>
<dbReference type="RefSeq" id="WP_123723079.1">
    <property type="nucleotide sequence ID" value="NZ_MOBN01000049.1"/>
</dbReference>
<evidence type="ECO:0000313" key="2">
    <source>
        <dbReference type="Proteomes" id="UP000284168"/>
    </source>
</evidence>
<evidence type="ECO:0008006" key="3">
    <source>
        <dbReference type="Google" id="ProtNLM"/>
    </source>
</evidence>
<reference evidence="1 2" key="1">
    <citation type="submission" date="2016-10" db="EMBL/GenBank/DDBJ databases">
        <title>Comparative genome analysis of multiple Pseudomonas spp. focuses on biocontrol and plant growth promoting traits.</title>
        <authorList>
            <person name="Tao X.-Y."/>
            <person name="Taylor C.G."/>
        </authorList>
    </citation>
    <scope>NUCLEOTIDE SEQUENCE [LARGE SCALE GENOMIC DNA]</scope>
    <source>
        <strain evidence="1 2">48C10</strain>
    </source>
</reference>
<protein>
    <recommendedName>
        <fullName evidence="3">Fumarylacetoacetate hydrolase</fullName>
    </recommendedName>
</protein>
<evidence type="ECO:0000313" key="1">
    <source>
        <dbReference type="EMBL" id="RON21508.1"/>
    </source>
</evidence>
<sequence>MDRIIDSVDRHGVRWVGIVQGKGASATVWQVEDAESSQALAVRFMRSKQSWEHFKSNLSLVAVPLEALSLMTFNVPLRPVRDAVCMVSGFGYTHRSVNGLPMPQRSSPDWYYKGNGKGLVAASRAIKSPCHASGAGIEIEYACVYLIDDCRNPRYIGYTLAVDFSDPVLRHTQPGLAGLSKLRNTALCHELVIAEPPRYSVVRSSIVRRGETVWDKQSLLGLDQLMFAKRELEALLFQHEELCEPGTVHYVLLGASLSTDKDAFELQHGDVIRASSQEDGLQLSNLFEDEVVRQSCNC</sequence>
<organism evidence="1 2">
    <name type="scientific">Pseudomonas lini</name>
    <dbReference type="NCBI Taxonomy" id="163011"/>
    <lineage>
        <taxon>Bacteria</taxon>
        <taxon>Pseudomonadati</taxon>
        <taxon>Pseudomonadota</taxon>
        <taxon>Gammaproteobacteria</taxon>
        <taxon>Pseudomonadales</taxon>
        <taxon>Pseudomonadaceae</taxon>
        <taxon>Pseudomonas</taxon>
    </lineage>
</organism>
<dbReference type="GO" id="GO:0003824">
    <property type="term" value="F:catalytic activity"/>
    <property type="evidence" value="ECO:0007669"/>
    <property type="project" value="InterPro"/>
</dbReference>
<proteinExistence type="predicted"/>
<name>A0A423I7Q7_9PSED</name>
<accession>A0A423I7Q7</accession>
<dbReference type="InterPro" id="IPR036663">
    <property type="entry name" value="Fumarylacetoacetase_C_sf"/>
</dbReference>
<dbReference type="EMBL" id="MOBN01000049">
    <property type="protein sequence ID" value="RON21508.1"/>
    <property type="molecule type" value="Genomic_DNA"/>
</dbReference>